<evidence type="ECO:0000313" key="7">
    <source>
        <dbReference type="Proteomes" id="UP001161247"/>
    </source>
</evidence>
<feature type="domain" description="HTH myb-type" evidence="5">
    <location>
        <begin position="1252"/>
        <end position="1300"/>
    </location>
</feature>
<feature type="compositionally biased region" description="Basic and acidic residues" evidence="3">
    <location>
        <begin position="919"/>
        <end position="944"/>
    </location>
</feature>
<evidence type="ECO:0000259" key="5">
    <source>
        <dbReference type="PROSITE" id="PS51294"/>
    </source>
</evidence>
<evidence type="ECO:0000256" key="1">
    <source>
        <dbReference type="ARBA" id="ARBA00004123"/>
    </source>
</evidence>
<feature type="compositionally biased region" description="Basic residues" evidence="3">
    <location>
        <begin position="677"/>
        <end position="687"/>
    </location>
</feature>
<name>A0AAV1E2G3_OLDCO</name>
<sequence>MPMQRFVDNVLAVTKESVKTITYEWVNNIVRLINGASALLLAFLPGKASILEGIHGWELRPTFRGPKLPRWMENGASSFNQLIHDLSVDSDTSSSQDNSSDEEYSEEHVPGSPLSQTSRVSRSPSFTKRDRRHTSWIRCIFMWLLLPLKLLFRIPFYLCNLTSCWISNPPTAPRSPRPSYLHSPRRRQSLKDHFVQRATDQRRGVVEDIHLAIEIFIESVFDIFHRVASCFLSPLDTLRWICSHISGPRVPDVQVSVPTATLADNDPAPTEKKTTFRNPLNTDARTCEDVITELGYPYESIRVVTADGYVLVLERIPRRDARKVVYLQHGILDSSMGWVSNGVVGSPAFAAFDQGYDVFLGNLRGLVSREHVDKNISSRQYWSYSVNEHGTEDIPAIIEKIHELKVSELKSTQSDQEGEGTDEQPYKLCAICHSLGGASILMYVVTQRMKQKSHRLSRMILLSPAGFHHDSTFVFTLVERLFFMFAPILAPLVPAFYIPTRFFRMLLNKLARDFHNLPAVGGLVQTLMSYFVGGDSSNWVGVLGLPHYNMNDMPGVSFRVALHLAQLKRTKRFRMFDYGKASVNMKVYGSPEPIDVGENYGLIDIPVDLVAGKKDKVIRPSMIRKHYKLMKDSGVEVSYKEFEYAHLDFTFSHHEELLAYVMSRLLLVEPYPKKLHTQKSLKQRKKGGTKEQQNALKPPSFPAARFTHTSFGFNPVVFADSDRVSRNLFLTKFSLLLSPNRYSIPWSENPSVEADNAGAVEPQLLQVKSPSLLHRLFPSSDWASASTAFFFSPSGSEVSMTFWESSSTFQSCLCFWLNICLKVSGISIYYCLGMGLEEEVIDRVGNKDTKSKEKSKKHKTDAVRGDVICEPGNVGADRVFDDGTGFENESGERGDIEKKKKNKKKKKFKHILETQENDGDTKRVENDSKKEYEVHEQKKHDVNAIKKVKKKKRKESDKCGSSDSPLQEKSFEDLEGRSTTGEHNIELQDGSGAIAVGLESYRIDVSSEHKKTKKKRKTSKSNLDLGEPLGDSHDLESGEKMVRRKKRKREKDQSIGSEGEGQEHELNYLDSKRQSNVAERDSNETLKGTNVGVISEDDVVMKDKKRKKKCKKRKGDLGSGADTTMDSHLNDDETEGRQDEANSVENESEDPKTRKCKKKVRFSGEDELFALPEEELVRGKRFSEEEDEMVRAAVYNYIEAHDLGDEGLDMVLHCRSNPKTRNCWEEIAAAVPHRPRSSVYFRAHVLFQRDEKRKWTKEEMEQLQELHKKHGNKWKALADELGKYRYHVKDAWRNIRHESMKHGKWSQDEYQSLFDLVNLDLRMKYFEEKHSKYGMLRDNIPWTAISDKLTTRVEPACCYKWYYSLSSPMVGEKIWLDSDDYRMLDALYQLDATCYEDVDWDNLLEHRSGDVCQRRWKEMVRYIGDSKKKPFPDQVEVLAKRYCPELLDARENWENKPYVS</sequence>
<reference evidence="6" key="1">
    <citation type="submission" date="2023-03" db="EMBL/GenBank/DDBJ databases">
        <authorList>
            <person name="Julca I."/>
        </authorList>
    </citation>
    <scope>NUCLEOTIDE SEQUENCE</scope>
</reference>
<dbReference type="InterPro" id="IPR029058">
    <property type="entry name" value="AB_hydrolase_fold"/>
</dbReference>
<dbReference type="Gene3D" id="3.40.50.1820">
    <property type="entry name" value="alpha/beta hydrolase"/>
    <property type="match status" value="1"/>
</dbReference>
<dbReference type="PANTHER" id="PTHR47430:SF4">
    <property type="entry name" value="GB|AAC33480.1"/>
    <property type="match status" value="1"/>
</dbReference>
<dbReference type="Gene3D" id="1.10.10.60">
    <property type="entry name" value="Homeodomain-like"/>
    <property type="match status" value="2"/>
</dbReference>
<dbReference type="Proteomes" id="UP001161247">
    <property type="component" value="Chromosome 7"/>
</dbReference>
<dbReference type="InterPro" id="IPR017930">
    <property type="entry name" value="Myb_dom"/>
</dbReference>
<evidence type="ECO:0000256" key="3">
    <source>
        <dbReference type="SAM" id="MobiDB-lite"/>
    </source>
</evidence>
<feature type="compositionally biased region" description="Low complexity" evidence="3">
    <location>
        <begin position="89"/>
        <end position="98"/>
    </location>
</feature>
<dbReference type="CDD" id="cd00167">
    <property type="entry name" value="SANT"/>
    <property type="match status" value="1"/>
</dbReference>
<protein>
    <submittedName>
        <fullName evidence="6">OLC1v1014261C1</fullName>
    </submittedName>
</protein>
<dbReference type="Pfam" id="PF13921">
    <property type="entry name" value="Myb_DNA-bind_6"/>
    <property type="match status" value="1"/>
</dbReference>
<feature type="domain" description="Myb-like" evidence="4">
    <location>
        <begin position="1247"/>
        <end position="1296"/>
    </location>
</feature>
<dbReference type="EMBL" id="OX459124">
    <property type="protein sequence ID" value="CAI9113626.1"/>
    <property type="molecule type" value="Genomic_DNA"/>
</dbReference>
<feature type="region of interest" description="Disordered" evidence="3">
    <location>
        <begin position="89"/>
        <end position="126"/>
    </location>
</feature>
<dbReference type="PROSITE" id="PS50090">
    <property type="entry name" value="MYB_LIKE"/>
    <property type="match status" value="3"/>
</dbReference>
<evidence type="ECO:0000256" key="2">
    <source>
        <dbReference type="ARBA" id="ARBA00023242"/>
    </source>
</evidence>
<feature type="compositionally biased region" description="Basic residues" evidence="3">
    <location>
        <begin position="1010"/>
        <end position="1019"/>
    </location>
</feature>
<feature type="compositionally biased region" description="Basic and acidic residues" evidence="3">
    <location>
        <begin position="1030"/>
        <end position="1041"/>
    </location>
</feature>
<dbReference type="SUPFAM" id="SSF46689">
    <property type="entry name" value="Homeodomain-like"/>
    <property type="match status" value="1"/>
</dbReference>
<feature type="region of interest" description="Disordered" evidence="3">
    <location>
        <begin position="677"/>
        <end position="699"/>
    </location>
</feature>
<dbReference type="Pfam" id="PF04083">
    <property type="entry name" value="Abhydro_lipase"/>
    <property type="match status" value="1"/>
</dbReference>
<dbReference type="SMART" id="SM00717">
    <property type="entry name" value="SANT"/>
    <property type="match status" value="3"/>
</dbReference>
<dbReference type="PANTHER" id="PTHR47430">
    <property type="entry name" value="GB|AAC33480.1"/>
    <property type="match status" value="1"/>
</dbReference>
<dbReference type="InterPro" id="IPR006693">
    <property type="entry name" value="AB_hydrolase_lipase"/>
</dbReference>
<feature type="compositionally biased region" description="Polar residues" evidence="3">
    <location>
        <begin position="113"/>
        <end position="126"/>
    </location>
</feature>
<keyword evidence="7" id="KW-1185">Reference proteome</keyword>
<evidence type="ECO:0000259" key="4">
    <source>
        <dbReference type="PROSITE" id="PS50090"/>
    </source>
</evidence>
<dbReference type="InterPro" id="IPR001005">
    <property type="entry name" value="SANT/Myb"/>
</dbReference>
<gene>
    <name evidence="6" type="ORF">OLC1_LOCUS20594</name>
</gene>
<feature type="compositionally biased region" description="Basic residues" evidence="3">
    <location>
        <begin position="1103"/>
        <end position="1114"/>
    </location>
</feature>
<comment type="subcellular location">
    <subcellularLocation>
        <location evidence="1">Nucleus</location>
    </subcellularLocation>
</comment>
<proteinExistence type="predicted"/>
<dbReference type="PROSITE" id="PS51294">
    <property type="entry name" value="HTH_MYB"/>
    <property type="match status" value="1"/>
</dbReference>
<dbReference type="GO" id="GO:0005634">
    <property type="term" value="C:nucleus"/>
    <property type="evidence" value="ECO:0007669"/>
    <property type="project" value="UniProtKB-SubCell"/>
</dbReference>
<feature type="compositionally biased region" description="Basic and acidic residues" evidence="3">
    <location>
        <begin position="1128"/>
        <end position="1140"/>
    </location>
</feature>
<feature type="compositionally biased region" description="Basic and acidic residues" evidence="3">
    <location>
        <begin position="1061"/>
        <end position="1084"/>
    </location>
</feature>
<organism evidence="6 7">
    <name type="scientific">Oldenlandia corymbosa var. corymbosa</name>
    <dbReference type="NCBI Taxonomy" id="529605"/>
    <lineage>
        <taxon>Eukaryota</taxon>
        <taxon>Viridiplantae</taxon>
        <taxon>Streptophyta</taxon>
        <taxon>Embryophyta</taxon>
        <taxon>Tracheophyta</taxon>
        <taxon>Spermatophyta</taxon>
        <taxon>Magnoliopsida</taxon>
        <taxon>eudicotyledons</taxon>
        <taxon>Gunneridae</taxon>
        <taxon>Pentapetalae</taxon>
        <taxon>asterids</taxon>
        <taxon>lamiids</taxon>
        <taxon>Gentianales</taxon>
        <taxon>Rubiaceae</taxon>
        <taxon>Rubioideae</taxon>
        <taxon>Spermacoceae</taxon>
        <taxon>Hedyotis-Oldenlandia complex</taxon>
        <taxon>Oldenlandia</taxon>
    </lineage>
</organism>
<evidence type="ECO:0000313" key="6">
    <source>
        <dbReference type="EMBL" id="CAI9113626.1"/>
    </source>
</evidence>
<feature type="region of interest" description="Disordered" evidence="3">
    <location>
        <begin position="914"/>
        <end position="1157"/>
    </location>
</feature>
<accession>A0AAV1E2G3</accession>
<dbReference type="FunFam" id="3.40.50.1820:FF:000091">
    <property type="entry name" value="Gastric triacylglycerol lipase"/>
    <property type="match status" value="1"/>
</dbReference>
<feature type="domain" description="Myb-like" evidence="4">
    <location>
        <begin position="1297"/>
        <end position="1365"/>
    </location>
</feature>
<keyword evidence="2" id="KW-0539">Nucleus</keyword>
<dbReference type="SUPFAM" id="SSF53474">
    <property type="entry name" value="alpha/beta-Hydrolases"/>
    <property type="match status" value="1"/>
</dbReference>
<dbReference type="GO" id="GO:0006629">
    <property type="term" value="P:lipid metabolic process"/>
    <property type="evidence" value="ECO:0007669"/>
    <property type="project" value="InterPro"/>
</dbReference>
<feature type="domain" description="Myb-like" evidence="4">
    <location>
        <begin position="1367"/>
        <end position="1420"/>
    </location>
</feature>
<feature type="region of interest" description="Disordered" evidence="3">
    <location>
        <begin position="880"/>
        <end position="902"/>
    </location>
</feature>
<dbReference type="InterPro" id="IPR009057">
    <property type="entry name" value="Homeodomain-like_sf"/>
</dbReference>